<dbReference type="Pfam" id="PF14555">
    <property type="entry name" value="UBA_4"/>
    <property type="match status" value="1"/>
</dbReference>
<dbReference type="SMART" id="SM00166">
    <property type="entry name" value="UBX"/>
    <property type="match status" value="1"/>
</dbReference>
<dbReference type="SUPFAM" id="SSF46934">
    <property type="entry name" value="UBA-like"/>
    <property type="match status" value="1"/>
</dbReference>
<dbReference type="SUPFAM" id="SSF54236">
    <property type="entry name" value="Ubiquitin-like"/>
    <property type="match status" value="1"/>
</dbReference>
<keyword evidence="6" id="KW-1185">Reference proteome</keyword>
<accession>A0A316U610</accession>
<reference evidence="5 6" key="1">
    <citation type="journal article" date="2018" name="Mol. Biol. Evol.">
        <title>Broad Genomic Sampling Reveals a Smut Pathogenic Ancestry of the Fungal Clade Ustilaginomycotina.</title>
        <authorList>
            <person name="Kijpornyongpan T."/>
            <person name="Mondo S.J."/>
            <person name="Barry K."/>
            <person name="Sandor L."/>
            <person name="Lee J."/>
            <person name="Lipzen A."/>
            <person name="Pangilinan J."/>
            <person name="LaButti K."/>
            <person name="Hainaut M."/>
            <person name="Henrissat B."/>
            <person name="Grigoriev I.V."/>
            <person name="Spatafora J.W."/>
            <person name="Aime M.C."/>
        </authorList>
    </citation>
    <scope>NUCLEOTIDE SEQUENCE [LARGE SCALE GENOMIC DNA]</scope>
    <source>
        <strain evidence="5 6">MCA 4718</strain>
    </source>
</reference>
<evidence type="ECO:0000313" key="6">
    <source>
        <dbReference type="Proteomes" id="UP000245942"/>
    </source>
</evidence>
<dbReference type="Proteomes" id="UP000245942">
    <property type="component" value="Unassembled WGS sequence"/>
</dbReference>
<feature type="compositionally biased region" description="Basic and acidic residues" evidence="2">
    <location>
        <begin position="152"/>
        <end position="168"/>
    </location>
</feature>
<dbReference type="InterPro" id="IPR036241">
    <property type="entry name" value="NSFL1C_SEP_dom_sf"/>
</dbReference>
<feature type="region of interest" description="Disordered" evidence="2">
    <location>
        <begin position="44"/>
        <end position="246"/>
    </location>
</feature>
<dbReference type="PANTHER" id="PTHR23333">
    <property type="entry name" value="UBX DOMAIN CONTAINING PROTEIN"/>
    <property type="match status" value="1"/>
</dbReference>
<feature type="compositionally biased region" description="Gly residues" evidence="2">
    <location>
        <begin position="100"/>
        <end position="114"/>
    </location>
</feature>
<dbReference type="GO" id="GO:0005634">
    <property type="term" value="C:nucleus"/>
    <property type="evidence" value="ECO:0007669"/>
    <property type="project" value="TreeGrafter"/>
</dbReference>
<feature type="compositionally biased region" description="Low complexity" evidence="2">
    <location>
        <begin position="216"/>
        <end position="227"/>
    </location>
</feature>
<name>A0A316U610_9BASI</name>
<dbReference type="GO" id="GO:0000045">
    <property type="term" value="P:autophagosome assembly"/>
    <property type="evidence" value="ECO:0007669"/>
    <property type="project" value="TreeGrafter"/>
</dbReference>
<dbReference type="CDD" id="cd01770">
    <property type="entry name" value="UBX_UBXN2"/>
    <property type="match status" value="1"/>
</dbReference>
<dbReference type="Gene3D" id="1.10.8.10">
    <property type="entry name" value="DNA helicase RuvA subunit, C-terminal domain"/>
    <property type="match status" value="1"/>
</dbReference>
<feature type="domain" description="SEP" evidence="4">
    <location>
        <begin position="249"/>
        <end position="314"/>
    </location>
</feature>
<dbReference type="InterPro" id="IPR009060">
    <property type="entry name" value="UBA-like_sf"/>
</dbReference>
<dbReference type="GO" id="GO:0031468">
    <property type="term" value="P:nuclear membrane reassembly"/>
    <property type="evidence" value="ECO:0007669"/>
    <property type="project" value="TreeGrafter"/>
</dbReference>
<dbReference type="STRING" id="1684307.A0A316U610"/>
<feature type="compositionally biased region" description="Low complexity" evidence="2">
    <location>
        <begin position="337"/>
        <end position="365"/>
    </location>
</feature>
<feature type="compositionally biased region" description="Acidic residues" evidence="2">
    <location>
        <begin position="236"/>
        <end position="246"/>
    </location>
</feature>
<dbReference type="Gene3D" id="3.30.420.210">
    <property type="entry name" value="SEP domain"/>
    <property type="match status" value="1"/>
</dbReference>
<dbReference type="FunFam" id="3.10.20.90:FF:000179">
    <property type="entry name" value="Plant UBX domain-containing protein 4"/>
    <property type="match status" value="1"/>
</dbReference>
<dbReference type="CDD" id="cd14348">
    <property type="entry name" value="UBA_p47"/>
    <property type="match status" value="1"/>
</dbReference>
<evidence type="ECO:0000256" key="1">
    <source>
        <dbReference type="ARBA" id="ARBA00022786"/>
    </source>
</evidence>
<dbReference type="GO" id="GO:0043130">
    <property type="term" value="F:ubiquitin binding"/>
    <property type="evidence" value="ECO:0007669"/>
    <property type="project" value="TreeGrafter"/>
</dbReference>
<evidence type="ECO:0000313" key="5">
    <source>
        <dbReference type="EMBL" id="PWN20697.1"/>
    </source>
</evidence>
<organism evidence="5 6">
    <name type="scientific">Pseudomicrostroma glucosiphilum</name>
    <dbReference type="NCBI Taxonomy" id="1684307"/>
    <lineage>
        <taxon>Eukaryota</taxon>
        <taxon>Fungi</taxon>
        <taxon>Dikarya</taxon>
        <taxon>Basidiomycota</taxon>
        <taxon>Ustilaginomycotina</taxon>
        <taxon>Exobasidiomycetes</taxon>
        <taxon>Microstromatales</taxon>
        <taxon>Microstromatales incertae sedis</taxon>
        <taxon>Pseudomicrostroma</taxon>
    </lineage>
</organism>
<dbReference type="PROSITE" id="PS51399">
    <property type="entry name" value="SEP"/>
    <property type="match status" value="1"/>
</dbReference>
<feature type="domain" description="UBX" evidence="3">
    <location>
        <begin position="382"/>
        <end position="459"/>
    </location>
</feature>
<dbReference type="OrthoDB" id="25887at2759"/>
<feature type="region of interest" description="Disordered" evidence="2">
    <location>
        <begin position="324"/>
        <end position="384"/>
    </location>
</feature>
<gene>
    <name evidence="5" type="ORF">BCV69DRAFT_287495</name>
</gene>
<dbReference type="SUPFAM" id="SSF102848">
    <property type="entry name" value="NSFL1 (p97 ATPase) cofactor p47, SEP domain"/>
    <property type="match status" value="1"/>
</dbReference>
<feature type="compositionally biased region" description="Low complexity" evidence="2">
    <location>
        <begin position="86"/>
        <end position="99"/>
    </location>
</feature>
<dbReference type="PANTHER" id="PTHR23333:SF20">
    <property type="entry name" value="NSFL1 COFACTOR P47"/>
    <property type="match status" value="1"/>
</dbReference>
<evidence type="ECO:0000259" key="4">
    <source>
        <dbReference type="PROSITE" id="PS51399"/>
    </source>
</evidence>
<dbReference type="InterPro" id="IPR001012">
    <property type="entry name" value="UBX_dom"/>
</dbReference>
<sequence length="461" mass="47471">MADEDIARFTSITGASDDRARFFLDSSKGDVSAAVQAFYDSGGAEGTSAEAQEGAQGPVSTAPAASAPSAGPRTLGGGAAEPLPEGWGSRAATGSSARSRGGGFSAGGGRGGIATLGDLNRQEAEDEGDDERGPANLFTGGERSGLSVQNPDFRRDEGGHSDAVREILRQAAQGARRGQEEDEGSAQAGAATPPSFGGRGRTIGGPDEEAPASLASGSTPSRSTRSGGIPGGFGPTDEDDDEDEEEEPIAIRHLTFWQDGFNIERGPLHRYDDPATQPLLDAIRSERAPLALFDLKFGQRVEIRVAHRMQEKYSAQLADAAIEREPPKPFGGQGNRLGSPAPALAGSSSASGSGTASTSSAAPSGAGAGAGAVTPANFQIDDSQPTTQVQIRLADGSRLVGRFNHTHTVADLRSYINASQPGMAARSYVLQASFPPKPLTEEGKTLKEAGLVSSVVIQKWT</sequence>
<evidence type="ECO:0000259" key="3">
    <source>
        <dbReference type="PROSITE" id="PS50033"/>
    </source>
</evidence>
<dbReference type="GO" id="GO:0005829">
    <property type="term" value="C:cytosol"/>
    <property type="evidence" value="ECO:0007669"/>
    <property type="project" value="TreeGrafter"/>
</dbReference>
<dbReference type="InterPro" id="IPR029071">
    <property type="entry name" value="Ubiquitin-like_domsf"/>
</dbReference>
<dbReference type="Gene3D" id="3.10.20.90">
    <property type="entry name" value="Phosphatidylinositol 3-kinase Catalytic Subunit, Chain A, domain 1"/>
    <property type="match status" value="1"/>
</dbReference>
<dbReference type="RefSeq" id="XP_025347857.1">
    <property type="nucleotide sequence ID" value="XM_025493569.1"/>
</dbReference>
<evidence type="ECO:0000256" key="2">
    <source>
        <dbReference type="SAM" id="MobiDB-lite"/>
    </source>
</evidence>
<dbReference type="SMART" id="SM00553">
    <property type="entry name" value="SEP"/>
    <property type="match status" value="1"/>
</dbReference>
<keyword evidence="1" id="KW-0833">Ubl conjugation pathway</keyword>
<dbReference type="GO" id="GO:0043161">
    <property type="term" value="P:proteasome-mediated ubiquitin-dependent protein catabolic process"/>
    <property type="evidence" value="ECO:0007669"/>
    <property type="project" value="TreeGrafter"/>
</dbReference>
<dbReference type="Pfam" id="PF08059">
    <property type="entry name" value="SEP"/>
    <property type="match status" value="1"/>
</dbReference>
<dbReference type="Pfam" id="PF00789">
    <property type="entry name" value="UBX"/>
    <property type="match status" value="1"/>
</dbReference>
<dbReference type="EMBL" id="KZ819327">
    <property type="protein sequence ID" value="PWN20697.1"/>
    <property type="molecule type" value="Genomic_DNA"/>
</dbReference>
<dbReference type="InterPro" id="IPR012989">
    <property type="entry name" value="SEP_domain"/>
</dbReference>
<dbReference type="AlphaFoldDB" id="A0A316U610"/>
<protein>
    <submittedName>
        <fullName evidence="5">UBX-domain-containing protein</fullName>
    </submittedName>
</protein>
<dbReference type="GeneID" id="37015303"/>
<dbReference type="PROSITE" id="PS50033">
    <property type="entry name" value="UBX"/>
    <property type="match status" value="1"/>
</dbReference>
<dbReference type="GO" id="GO:0061025">
    <property type="term" value="P:membrane fusion"/>
    <property type="evidence" value="ECO:0007669"/>
    <property type="project" value="TreeGrafter"/>
</dbReference>
<proteinExistence type="predicted"/>
<dbReference type="GO" id="GO:0007030">
    <property type="term" value="P:Golgi organization"/>
    <property type="evidence" value="ECO:0007669"/>
    <property type="project" value="TreeGrafter"/>
</dbReference>